<dbReference type="EMBL" id="CAEZUY010000005">
    <property type="protein sequence ID" value="CAB4606913.1"/>
    <property type="molecule type" value="Genomic_DNA"/>
</dbReference>
<dbReference type="Pfam" id="PF00583">
    <property type="entry name" value="Acetyltransf_1"/>
    <property type="match status" value="1"/>
</dbReference>
<sequence length="231" mass="25599">MSQREVTSDHAQAMQWAQELLGTPNVFIPWFPEDKFVSAVRTPGALSCTREDKGIFGFGFGSNPEINPAWTHFSLPNALPREFTEGFTLQGQWSGYSIATELCANEELVEELTDTTGIADLLKVHAPDSSTYPGNPEVIFWAGIHQQEELVAVATVVRWESGAKMVSSVAVRSEFRGQGLAKKLMKGVVKMAHERGIDRLNLAVFTQNLSARAVYESVGFTSMGDYLYFER</sequence>
<proteinExistence type="predicted"/>
<evidence type="ECO:0000313" key="8">
    <source>
        <dbReference type="EMBL" id="CAB5005212.1"/>
    </source>
</evidence>
<dbReference type="AlphaFoldDB" id="A0A6J7F4G6"/>
<evidence type="ECO:0000259" key="1">
    <source>
        <dbReference type="PROSITE" id="PS51186"/>
    </source>
</evidence>
<evidence type="ECO:0000313" key="2">
    <source>
        <dbReference type="EMBL" id="CAB4529472.1"/>
    </source>
</evidence>
<protein>
    <submittedName>
        <fullName evidence="6">Unannotated protein</fullName>
    </submittedName>
</protein>
<feature type="domain" description="N-acetyltransferase" evidence="1">
    <location>
        <begin position="94"/>
        <end position="231"/>
    </location>
</feature>
<evidence type="ECO:0000313" key="6">
    <source>
        <dbReference type="EMBL" id="CAB4888484.1"/>
    </source>
</evidence>
<name>A0A6J7F4G6_9ZZZZ</name>
<organism evidence="6">
    <name type="scientific">freshwater metagenome</name>
    <dbReference type="NCBI Taxonomy" id="449393"/>
    <lineage>
        <taxon>unclassified sequences</taxon>
        <taxon>metagenomes</taxon>
        <taxon>ecological metagenomes</taxon>
    </lineage>
</organism>
<evidence type="ECO:0000313" key="5">
    <source>
        <dbReference type="EMBL" id="CAB4726065.1"/>
    </source>
</evidence>
<dbReference type="PROSITE" id="PS51186">
    <property type="entry name" value="GNAT"/>
    <property type="match status" value="1"/>
</dbReference>
<dbReference type="EMBL" id="CAEZSC010000001">
    <property type="protein sequence ID" value="CAB4529472.1"/>
    <property type="molecule type" value="Genomic_DNA"/>
</dbReference>
<dbReference type="InterPro" id="IPR050276">
    <property type="entry name" value="MshD_Acetyltransferase"/>
</dbReference>
<evidence type="ECO:0000313" key="7">
    <source>
        <dbReference type="EMBL" id="CAB4956383.1"/>
    </source>
</evidence>
<dbReference type="EMBL" id="CAEZYL010000058">
    <property type="protein sequence ID" value="CAB4726065.1"/>
    <property type="molecule type" value="Genomic_DNA"/>
</dbReference>
<dbReference type="EMBL" id="CAFBME010000004">
    <property type="protein sequence ID" value="CAB4888484.1"/>
    <property type="molecule type" value="Genomic_DNA"/>
</dbReference>
<dbReference type="EMBL" id="CAEZUD010000047">
    <property type="protein sequence ID" value="CAB4594333.1"/>
    <property type="molecule type" value="Genomic_DNA"/>
</dbReference>
<dbReference type="SUPFAM" id="SSF55729">
    <property type="entry name" value="Acyl-CoA N-acyltransferases (Nat)"/>
    <property type="match status" value="1"/>
</dbReference>
<dbReference type="CDD" id="cd04301">
    <property type="entry name" value="NAT_SF"/>
    <property type="match status" value="1"/>
</dbReference>
<reference evidence="6" key="1">
    <citation type="submission" date="2020-05" db="EMBL/GenBank/DDBJ databases">
        <authorList>
            <person name="Chiriac C."/>
            <person name="Salcher M."/>
            <person name="Ghai R."/>
            <person name="Kavagutti S V."/>
        </authorList>
    </citation>
    <scope>NUCLEOTIDE SEQUENCE</scope>
</reference>
<dbReference type="PANTHER" id="PTHR43617">
    <property type="entry name" value="L-AMINO ACID N-ACETYLTRANSFERASE"/>
    <property type="match status" value="1"/>
</dbReference>
<evidence type="ECO:0000313" key="4">
    <source>
        <dbReference type="EMBL" id="CAB4606913.1"/>
    </source>
</evidence>
<dbReference type="PANTHER" id="PTHR43617:SF20">
    <property type="entry name" value="N-ALPHA-ACETYLTRANSFERASE RIMI"/>
    <property type="match status" value="1"/>
</dbReference>
<evidence type="ECO:0000313" key="3">
    <source>
        <dbReference type="EMBL" id="CAB4594333.1"/>
    </source>
</evidence>
<gene>
    <name evidence="2" type="ORF">UFOPK1380_00048</name>
    <name evidence="3" type="ORF">UFOPK1778_00884</name>
    <name evidence="4" type="ORF">UFOPK1863_00141</name>
    <name evidence="5" type="ORF">UFOPK2689_00905</name>
    <name evidence="6" type="ORF">UFOPK3555_00132</name>
    <name evidence="7" type="ORF">UFOPK3874_00261</name>
    <name evidence="8" type="ORF">UFOPK4095_00142</name>
</gene>
<accession>A0A6J7F4G6</accession>
<dbReference type="EMBL" id="CAFBNS010000027">
    <property type="protein sequence ID" value="CAB4956383.1"/>
    <property type="molecule type" value="Genomic_DNA"/>
</dbReference>
<dbReference type="EMBL" id="CAFBPI010000005">
    <property type="protein sequence ID" value="CAB5005212.1"/>
    <property type="molecule type" value="Genomic_DNA"/>
</dbReference>
<dbReference type="GO" id="GO:0008999">
    <property type="term" value="F:protein-N-terminal-alanine acetyltransferase activity"/>
    <property type="evidence" value="ECO:0007669"/>
    <property type="project" value="TreeGrafter"/>
</dbReference>
<dbReference type="Gene3D" id="3.40.630.30">
    <property type="match status" value="1"/>
</dbReference>
<dbReference type="InterPro" id="IPR000182">
    <property type="entry name" value="GNAT_dom"/>
</dbReference>
<dbReference type="InterPro" id="IPR016181">
    <property type="entry name" value="Acyl_CoA_acyltransferase"/>
</dbReference>